<evidence type="ECO:0000256" key="4">
    <source>
        <dbReference type="PROSITE-ProRule" id="PRU00335"/>
    </source>
</evidence>
<gene>
    <name evidence="6" type="ORF">SAMN05660649_04058</name>
</gene>
<dbReference type="Pfam" id="PF00440">
    <property type="entry name" value="TetR_N"/>
    <property type="match status" value="1"/>
</dbReference>
<dbReference type="Gene3D" id="1.10.357.10">
    <property type="entry name" value="Tetracycline Repressor, domain 2"/>
    <property type="match status" value="1"/>
</dbReference>
<evidence type="ECO:0000256" key="1">
    <source>
        <dbReference type="ARBA" id="ARBA00023015"/>
    </source>
</evidence>
<name>A0A1I2XNE6_9FIRM</name>
<dbReference type="EMBL" id="FOOX01000018">
    <property type="protein sequence ID" value="SFH14970.1"/>
    <property type="molecule type" value="Genomic_DNA"/>
</dbReference>
<dbReference type="InterPro" id="IPR036271">
    <property type="entry name" value="Tet_transcr_reg_TetR-rel_C_sf"/>
</dbReference>
<reference evidence="7" key="1">
    <citation type="submission" date="2016-10" db="EMBL/GenBank/DDBJ databases">
        <authorList>
            <person name="Varghese N."/>
            <person name="Submissions S."/>
        </authorList>
    </citation>
    <scope>NUCLEOTIDE SEQUENCE [LARGE SCALE GENOMIC DNA]</scope>
    <source>
        <strain evidence="7">DSM 17038</strain>
    </source>
</reference>
<proteinExistence type="predicted"/>
<dbReference type="PANTHER" id="PTHR30055:SF234">
    <property type="entry name" value="HTH-TYPE TRANSCRIPTIONAL REGULATOR BETI"/>
    <property type="match status" value="1"/>
</dbReference>
<dbReference type="PROSITE" id="PS01081">
    <property type="entry name" value="HTH_TETR_1"/>
    <property type="match status" value="1"/>
</dbReference>
<dbReference type="InterPro" id="IPR009057">
    <property type="entry name" value="Homeodomain-like_sf"/>
</dbReference>
<keyword evidence="1" id="KW-0805">Transcription regulation</keyword>
<dbReference type="RefSeq" id="WP_165613623.1">
    <property type="nucleotide sequence ID" value="NZ_FOOX01000018.1"/>
</dbReference>
<keyword evidence="2 4" id="KW-0238">DNA-binding</keyword>
<protein>
    <submittedName>
        <fullName evidence="6">Transcriptional regulator, TetR family</fullName>
    </submittedName>
</protein>
<dbReference type="STRING" id="341036.SAMN05660649_04058"/>
<dbReference type="SUPFAM" id="SSF46689">
    <property type="entry name" value="Homeodomain-like"/>
    <property type="match status" value="1"/>
</dbReference>
<dbReference type="PANTHER" id="PTHR30055">
    <property type="entry name" value="HTH-TYPE TRANSCRIPTIONAL REGULATOR RUTR"/>
    <property type="match status" value="1"/>
</dbReference>
<dbReference type="InterPro" id="IPR050109">
    <property type="entry name" value="HTH-type_TetR-like_transc_reg"/>
</dbReference>
<dbReference type="GO" id="GO:0000976">
    <property type="term" value="F:transcription cis-regulatory region binding"/>
    <property type="evidence" value="ECO:0007669"/>
    <property type="project" value="TreeGrafter"/>
</dbReference>
<dbReference type="PRINTS" id="PR00455">
    <property type="entry name" value="HTHTETR"/>
</dbReference>
<organism evidence="6 7">
    <name type="scientific">Desulfotruncus arcticus DSM 17038</name>
    <dbReference type="NCBI Taxonomy" id="1121424"/>
    <lineage>
        <taxon>Bacteria</taxon>
        <taxon>Bacillati</taxon>
        <taxon>Bacillota</taxon>
        <taxon>Clostridia</taxon>
        <taxon>Eubacteriales</taxon>
        <taxon>Desulfallaceae</taxon>
        <taxon>Desulfotruncus</taxon>
    </lineage>
</organism>
<evidence type="ECO:0000256" key="3">
    <source>
        <dbReference type="ARBA" id="ARBA00023163"/>
    </source>
</evidence>
<accession>A0A1I2XNE6</accession>
<dbReference type="SUPFAM" id="SSF48498">
    <property type="entry name" value="Tetracyclin repressor-like, C-terminal domain"/>
    <property type="match status" value="1"/>
</dbReference>
<keyword evidence="3" id="KW-0804">Transcription</keyword>
<dbReference type="InterPro" id="IPR001647">
    <property type="entry name" value="HTH_TetR"/>
</dbReference>
<dbReference type="PROSITE" id="PS50977">
    <property type="entry name" value="HTH_TETR_2"/>
    <property type="match status" value="1"/>
</dbReference>
<evidence type="ECO:0000313" key="7">
    <source>
        <dbReference type="Proteomes" id="UP000199337"/>
    </source>
</evidence>
<feature type="domain" description="HTH tetR-type" evidence="5">
    <location>
        <begin position="16"/>
        <end position="76"/>
    </location>
</feature>
<evidence type="ECO:0000313" key="6">
    <source>
        <dbReference type="EMBL" id="SFH14970.1"/>
    </source>
</evidence>
<feature type="DNA-binding region" description="H-T-H motif" evidence="4">
    <location>
        <begin position="39"/>
        <end position="58"/>
    </location>
</feature>
<dbReference type="InterPro" id="IPR023772">
    <property type="entry name" value="DNA-bd_HTH_TetR-type_CS"/>
</dbReference>
<evidence type="ECO:0000259" key="5">
    <source>
        <dbReference type="PROSITE" id="PS50977"/>
    </source>
</evidence>
<dbReference type="AlphaFoldDB" id="A0A1I2XNE6"/>
<dbReference type="GO" id="GO:0003700">
    <property type="term" value="F:DNA-binding transcription factor activity"/>
    <property type="evidence" value="ECO:0007669"/>
    <property type="project" value="TreeGrafter"/>
</dbReference>
<keyword evidence="7" id="KW-1185">Reference proteome</keyword>
<dbReference type="Proteomes" id="UP000199337">
    <property type="component" value="Unassembled WGS sequence"/>
</dbReference>
<evidence type="ECO:0000256" key="2">
    <source>
        <dbReference type="ARBA" id="ARBA00023125"/>
    </source>
</evidence>
<sequence length="204" mass="23546">MTIEPKPKDRRERRKEQTRDTIISTALELFRKQGIEFTSMEQIAEESDIAKATLYKYFPNKEAIAAAYMQEAVREKIAEIDWLITENADTRSRMLAMLTKLSEWNKENRDIVKLHASARFQDLLSGRIENNRLSGIEYVLTRIFKVGQDTGELRQDLSAQKLALYYKVMYLVPFSGWLFDQGSSDLELSLAESVDLFLGGAQQH</sequence>